<feature type="region of interest" description="Disordered" evidence="1">
    <location>
        <begin position="79"/>
        <end position="113"/>
    </location>
</feature>
<dbReference type="Proteomes" id="UP000799118">
    <property type="component" value="Unassembled WGS sequence"/>
</dbReference>
<evidence type="ECO:0000313" key="4">
    <source>
        <dbReference type="Proteomes" id="UP000799118"/>
    </source>
</evidence>
<dbReference type="AlphaFoldDB" id="A0A6A4HBQ0"/>
<keyword evidence="4" id="KW-1185">Reference proteome</keyword>
<feature type="region of interest" description="Disordered" evidence="1">
    <location>
        <begin position="210"/>
        <end position="254"/>
    </location>
</feature>
<organism evidence="3 4">
    <name type="scientific">Gymnopus androsaceus JB14</name>
    <dbReference type="NCBI Taxonomy" id="1447944"/>
    <lineage>
        <taxon>Eukaryota</taxon>
        <taxon>Fungi</taxon>
        <taxon>Dikarya</taxon>
        <taxon>Basidiomycota</taxon>
        <taxon>Agaricomycotina</taxon>
        <taxon>Agaricomycetes</taxon>
        <taxon>Agaricomycetidae</taxon>
        <taxon>Agaricales</taxon>
        <taxon>Marasmiineae</taxon>
        <taxon>Omphalotaceae</taxon>
        <taxon>Gymnopus</taxon>
    </lineage>
</organism>
<evidence type="ECO:0000313" key="3">
    <source>
        <dbReference type="EMBL" id="KAE9394535.1"/>
    </source>
</evidence>
<protein>
    <submittedName>
        <fullName evidence="3">Uncharacterized protein</fullName>
    </submittedName>
</protein>
<proteinExistence type="predicted"/>
<reference evidence="3" key="1">
    <citation type="journal article" date="2019" name="Environ. Microbiol.">
        <title>Fungal ecological strategies reflected in gene transcription - a case study of two litter decomposers.</title>
        <authorList>
            <person name="Barbi F."/>
            <person name="Kohler A."/>
            <person name="Barry K."/>
            <person name="Baskaran P."/>
            <person name="Daum C."/>
            <person name="Fauchery L."/>
            <person name="Ihrmark K."/>
            <person name="Kuo A."/>
            <person name="LaButti K."/>
            <person name="Lipzen A."/>
            <person name="Morin E."/>
            <person name="Grigoriev I.V."/>
            <person name="Henrissat B."/>
            <person name="Lindahl B."/>
            <person name="Martin F."/>
        </authorList>
    </citation>
    <scope>NUCLEOTIDE SEQUENCE</scope>
    <source>
        <strain evidence="3">JB14</strain>
    </source>
</reference>
<accession>A0A6A4HBQ0</accession>
<evidence type="ECO:0000256" key="2">
    <source>
        <dbReference type="SAM" id="SignalP"/>
    </source>
</evidence>
<sequence length="254" mass="27409">MRWSSLILSTTVALFVSGVLSMPVDTTVLESRMDNSLPYDSTKARKHAAANVGAPETGQGSDAGHVLSKDFHEAKLAQAGVKVSQLSTETKHKHEEQTVPEPSGQNRGAGRKEAANVKEILSGNDATHPINEGHRNMQSDPANQALALKKAKEFADGVEKDTGKKVPDMEKDAKAVLDNQPCKRDFVDANGILNVRLLYNENGELNHRALPCALPPHKQKTATSEKSSATKKQTPKSQGRTPKQAPPAKSSKEH</sequence>
<feature type="signal peptide" evidence="2">
    <location>
        <begin position="1"/>
        <end position="21"/>
    </location>
</feature>
<dbReference type="EMBL" id="ML769548">
    <property type="protein sequence ID" value="KAE9394535.1"/>
    <property type="molecule type" value="Genomic_DNA"/>
</dbReference>
<feature type="chain" id="PRO_5025616034" evidence="2">
    <location>
        <begin position="22"/>
        <end position="254"/>
    </location>
</feature>
<feature type="compositionally biased region" description="Polar residues" evidence="1">
    <location>
        <begin position="221"/>
        <end position="241"/>
    </location>
</feature>
<evidence type="ECO:0000256" key="1">
    <source>
        <dbReference type="SAM" id="MobiDB-lite"/>
    </source>
</evidence>
<keyword evidence="2" id="KW-0732">Signal</keyword>
<gene>
    <name evidence="3" type="ORF">BT96DRAFT_1022500</name>
</gene>
<name>A0A6A4HBQ0_9AGAR</name>